<dbReference type="AlphaFoldDB" id="A0A4Y2WD22"/>
<sequence length="84" mass="9962">MRSYGWEEFYRDKKYGDTGSSSWTLSLVYGDFEDEIDIKVEFFSISLLVVEIRLVNGMVHVTSRPAENYYKRCAWMQVSECDHF</sequence>
<reference evidence="1 2" key="1">
    <citation type="journal article" date="2019" name="Sci. Rep.">
        <title>Orb-weaving spider Araneus ventricosus genome elucidates the spidroin gene catalogue.</title>
        <authorList>
            <person name="Kono N."/>
            <person name="Nakamura H."/>
            <person name="Ohtoshi R."/>
            <person name="Moran D.A.P."/>
            <person name="Shinohara A."/>
            <person name="Yoshida Y."/>
            <person name="Fujiwara M."/>
            <person name="Mori M."/>
            <person name="Tomita M."/>
            <person name="Arakawa K."/>
        </authorList>
    </citation>
    <scope>NUCLEOTIDE SEQUENCE [LARGE SCALE GENOMIC DNA]</scope>
</reference>
<gene>
    <name evidence="1" type="ORF">AVEN_241376_1</name>
</gene>
<keyword evidence="2" id="KW-1185">Reference proteome</keyword>
<organism evidence="1 2">
    <name type="scientific">Araneus ventricosus</name>
    <name type="common">Orbweaver spider</name>
    <name type="synonym">Epeira ventricosa</name>
    <dbReference type="NCBI Taxonomy" id="182803"/>
    <lineage>
        <taxon>Eukaryota</taxon>
        <taxon>Metazoa</taxon>
        <taxon>Ecdysozoa</taxon>
        <taxon>Arthropoda</taxon>
        <taxon>Chelicerata</taxon>
        <taxon>Arachnida</taxon>
        <taxon>Araneae</taxon>
        <taxon>Araneomorphae</taxon>
        <taxon>Entelegynae</taxon>
        <taxon>Araneoidea</taxon>
        <taxon>Araneidae</taxon>
        <taxon>Araneus</taxon>
    </lineage>
</organism>
<comment type="caution">
    <text evidence="1">The sequence shown here is derived from an EMBL/GenBank/DDBJ whole genome shotgun (WGS) entry which is preliminary data.</text>
</comment>
<dbReference type="EMBL" id="BGPR01059564">
    <property type="protein sequence ID" value="GBO35573.1"/>
    <property type="molecule type" value="Genomic_DNA"/>
</dbReference>
<proteinExistence type="predicted"/>
<name>A0A4Y2WD22_ARAVE</name>
<dbReference type="Proteomes" id="UP000499080">
    <property type="component" value="Unassembled WGS sequence"/>
</dbReference>
<evidence type="ECO:0000313" key="1">
    <source>
        <dbReference type="EMBL" id="GBO35573.1"/>
    </source>
</evidence>
<accession>A0A4Y2WD22</accession>
<protein>
    <submittedName>
        <fullName evidence="1">Uncharacterized protein</fullName>
    </submittedName>
</protein>
<evidence type="ECO:0000313" key="2">
    <source>
        <dbReference type="Proteomes" id="UP000499080"/>
    </source>
</evidence>